<feature type="transmembrane region" description="Helical" evidence="1">
    <location>
        <begin position="134"/>
        <end position="153"/>
    </location>
</feature>
<gene>
    <name evidence="3" type="ORF">PAJ_p0146</name>
</gene>
<reference evidence="4" key="1">
    <citation type="journal article" date="2012" name="Appl. Microbiol. Biotechnol.">
        <title>The complete genome sequence of Pantoea ananatis AJ13355, an organism with great biotechnological potential.</title>
        <authorList>
            <person name="Hara Y."/>
            <person name="Kadotani N."/>
            <person name="Izui H."/>
            <person name="Katashkina J.I."/>
            <person name="Kuvaeva T.M."/>
            <person name="Andreeva I.G."/>
            <person name="Golubeva L.I."/>
            <person name="Malko D.B."/>
            <person name="Makeev V.J."/>
            <person name="Mashko S.V."/>
            <person name="Kozlov Y.I."/>
        </authorList>
    </citation>
    <scope>NUCLEOTIDE SEQUENCE [LARGE SCALE GENOMIC DNA]</scope>
    <source>
        <strain evidence="4">AJ13355</strain>
        <plasmid evidence="4">Plasmid pEA320</plasmid>
    </source>
</reference>
<geneLocation type="plasmid" evidence="3 4">
    <name>pEA320</name>
</geneLocation>
<dbReference type="RefSeq" id="WP_014598249.1">
    <property type="nucleotide sequence ID" value="NC_017533.1"/>
</dbReference>
<keyword evidence="1" id="KW-0812">Transmembrane</keyword>
<name>A0A0H3L7V9_PANAA</name>
<keyword evidence="3" id="KW-0614">Plasmid</keyword>
<dbReference type="KEGG" id="paj:PAJ_p0146"/>
<feature type="chain" id="PRO_5002614325" evidence="2">
    <location>
        <begin position="19"/>
        <end position="162"/>
    </location>
</feature>
<organism evidence="3 4">
    <name type="scientific">Pantoea ananatis (strain AJ13355)</name>
    <dbReference type="NCBI Taxonomy" id="932677"/>
    <lineage>
        <taxon>Bacteria</taxon>
        <taxon>Pseudomonadati</taxon>
        <taxon>Pseudomonadota</taxon>
        <taxon>Gammaproteobacteria</taxon>
        <taxon>Enterobacterales</taxon>
        <taxon>Erwiniaceae</taxon>
        <taxon>Pantoea</taxon>
    </lineage>
</organism>
<evidence type="ECO:0000256" key="2">
    <source>
        <dbReference type="SAM" id="SignalP"/>
    </source>
</evidence>
<dbReference type="Proteomes" id="UP000006690">
    <property type="component" value="Plasmid pEA320"/>
</dbReference>
<evidence type="ECO:0000313" key="3">
    <source>
        <dbReference type="EMBL" id="BAK14013.1"/>
    </source>
</evidence>
<keyword evidence="1" id="KW-0472">Membrane</keyword>
<dbReference type="HOGENOM" id="CLU_1633771_0_0_6"/>
<evidence type="ECO:0000256" key="1">
    <source>
        <dbReference type="SAM" id="Phobius"/>
    </source>
</evidence>
<sequence length="162" mass="18903">MKKVYMPFIIGFSSFSMASVLAANAGSVPLTRTLSSDSSANISSSSSFDACNMHFSDFKYPALSDDEYFQKNHQYRSGLACTRVKHLKHDMMYSKLTTKGAVLVPLIIKFFMTTRIRYGNQFLMLHMWKMGRQIIYFYLRLKAKMHLVLWLLMPWRNLKMER</sequence>
<protein>
    <submittedName>
        <fullName evidence="3">Uncharacterized protein</fullName>
    </submittedName>
</protein>
<feature type="transmembrane region" description="Helical" evidence="1">
    <location>
        <begin position="96"/>
        <end position="113"/>
    </location>
</feature>
<proteinExistence type="predicted"/>
<feature type="signal peptide" evidence="2">
    <location>
        <begin position="1"/>
        <end position="18"/>
    </location>
</feature>
<dbReference type="AlphaFoldDB" id="A0A0H3L7V9"/>
<accession>A0A0H3L7V9</accession>
<keyword evidence="2" id="KW-0732">Signal</keyword>
<dbReference type="EMBL" id="AP012033">
    <property type="protein sequence ID" value="BAK14013.1"/>
    <property type="molecule type" value="Genomic_DNA"/>
</dbReference>
<evidence type="ECO:0000313" key="4">
    <source>
        <dbReference type="Proteomes" id="UP000006690"/>
    </source>
</evidence>
<keyword evidence="1" id="KW-1133">Transmembrane helix</keyword>